<organism evidence="1 2">
    <name type="scientific">Avena sativa</name>
    <name type="common">Oat</name>
    <dbReference type="NCBI Taxonomy" id="4498"/>
    <lineage>
        <taxon>Eukaryota</taxon>
        <taxon>Viridiplantae</taxon>
        <taxon>Streptophyta</taxon>
        <taxon>Embryophyta</taxon>
        <taxon>Tracheophyta</taxon>
        <taxon>Spermatophyta</taxon>
        <taxon>Magnoliopsida</taxon>
        <taxon>Liliopsida</taxon>
        <taxon>Poales</taxon>
        <taxon>Poaceae</taxon>
        <taxon>BOP clade</taxon>
        <taxon>Pooideae</taxon>
        <taxon>Poodae</taxon>
        <taxon>Poeae</taxon>
        <taxon>Poeae Chloroplast Group 1 (Aveneae type)</taxon>
        <taxon>Aveninae</taxon>
        <taxon>Avena</taxon>
    </lineage>
</organism>
<sequence>MEAALVSAATGALKPVLGKLATLVDYEYKLFKGVPDEINSLTRELAAMDAFLLKMSEEEDLDVQDKAWMTEVRELSYDMEDSVDDFKKLVDSKDTKADGFVEKIKHLLAKMKVRRQIGNVVKDMRKQIIEVGERNERYMARQAFSSTRSATIDNRALAIFEHVSKLVGIDEPKAEIINLLMEKYGCASTQQQEMALVSIVGSAGMGKTTLANQVYQELKGKFECRAFLSVSRNPDVMNILRTILSEVGGIKYADTEAGSIQQLIGKIKDFLVDKRCVGLPLAIIAISGLLANKERTEDIWKEVKDSIGQALERNHSVKGMMNILSLSYFDLPPRLKTCLLYMSIFPEDYIIEKKYLIRRWIVEGFIQTDGRYTLKELGRRCFHELLERSLIQPVEINKYGKVKTCRVHDVVLDFIISKSIEDNFVTYVGVPILSIGRQLKVRRLSLQVCRQSNSIVPNVGLILSHVRSLSMFGDSIEIPCLDQFRHLRVLDFGGCHQLENVHLENIGRLSELRYLNLRWATGVWELPKQIGHLRCLEMLDLRYTRIGELPASIVDLGRLVHLLTDNGVKFPDAIAKMQALETLKRVGVLKQSLNFLQELGQLRNLRSLDLDFSGDSSVGIFEDTTGVKEECKKALASSLHSLGTQNLGCLTIFSRTNFLNHSPVCPIPVSLRKLVICDSTVPRVTNWVGSLINLQKLRLRVEGIGHEDLGVLGSLPALLTLDLIGTTMSRDKLSVRGEAGFRCLKHFGYDMTFHGMDLMFAAGGMPKLETLVIIFDSDKTKSLSASGAAFDFGIENLPCLVTVTCRVHAYLRGRDAAKTAMEKAARAHPNRPTLSIL</sequence>
<dbReference type="EnsemblPlants" id="AVESA.00010b.r2.1DG0123380.1">
    <property type="protein sequence ID" value="AVESA.00010b.r2.1DG0123380.1.CDS"/>
    <property type="gene ID" value="AVESA.00010b.r2.1DG0123380"/>
</dbReference>
<proteinExistence type="predicted"/>
<reference evidence="1" key="2">
    <citation type="submission" date="2025-09" db="UniProtKB">
        <authorList>
            <consortium name="EnsemblPlants"/>
        </authorList>
    </citation>
    <scope>IDENTIFICATION</scope>
</reference>
<protein>
    <submittedName>
        <fullName evidence="1">Uncharacterized protein</fullName>
    </submittedName>
</protein>
<accession>A0ACD5TTM0</accession>
<reference evidence="1" key="1">
    <citation type="submission" date="2021-05" db="EMBL/GenBank/DDBJ databases">
        <authorList>
            <person name="Scholz U."/>
            <person name="Mascher M."/>
            <person name="Fiebig A."/>
        </authorList>
    </citation>
    <scope>NUCLEOTIDE SEQUENCE [LARGE SCALE GENOMIC DNA]</scope>
</reference>
<dbReference type="Proteomes" id="UP001732700">
    <property type="component" value="Chromosome 1D"/>
</dbReference>
<name>A0ACD5TTM0_AVESA</name>
<evidence type="ECO:0000313" key="1">
    <source>
        <dbReference type="EnsemblPlants" id="AVESA.00010b.r2.1DG0123380.1.CDS"/>
    </source>
</evidence>
<evidence type="ECO:0000313" key="2">
    <source>
        <dbReference type="Proteomes" id="UP001732700"/>
    </source>
</evidence>
<keyword evidence="2" id="KW-1185">Reference proteome</keyword>